<reference evidence="9" key="2">
    <citation type="submission" date="2021-04" db="EMBL/GenBank/DDBJ databases">
        <authorList>
            <person name="Gilroy R."/>
        </authorList>
    </citation>
    <scope>NUCLEOTIDE SEQUENCE</scope>
    <source>
        <strain evidence="9">ChiHjej8B7-3636</strain>
    </source>
</reference>
<dbReference type="EMBL" id="DXAM01000051">
    <property type="protein sequence ID" value="HJA03976.1"/>
    <property type="molecule type" value="Genomic_DNA"/>
</dbReference>
<evidence type="ECO:0000256" key="1">
    <source>
        <dbReference type="ARBA" id="ARBA00004651"/>
    </source>
</evidence>
<sequence length="231" mass="25326">MIQITARSASFRDRSIYRVLNDVLSSILDVVSSVAPWLRILIASVAIMLETSVLIGLIVPGDTIVIVSATGVTSVPEAIILGAFVVGGAIAGESIGYMIGRWAGPKLRHSRLGRWIGERNWDRAETYLRRRGGIAIFLSRFLPVLHSIVPLTVGMSGYPYRRFLAWTLPACVLWSAIYITIAAGAAETYRELADSAHWAGYVFFGLIALGLLAVFGGKKLLQLIERRHMKD</sequence>
<feature type="domain" description="VTT" evidence="8">
    <location>
        <begin position="64"/>
        <end position="181"/>
    </location>
</feature>
<dbReference type="InterPro" id="IPR032818">
    <property type="entry name" value="DedA-like"/>
</dbReference>
<evidence type="ECO:0000256" key="6">
    <source>
        <dbReference type="ARBA" id="ARBA00023136"/>
    </source>
</evidence>
<keyword evidence="3 7" id="KW-1003">Cell membrane</keyword>
<dbReference type="Pfam" id="PF09335">
    <property type="entry name" value="VTT_dom"/>
    <property type="match status" value="1"/>
</dbReference>
<dbReference type="PANTHER" id="PTHR30353">
    <property type="entry name" value="INNER MEMBRANE PROTEIN DEDA-RELATED"/>
    <property type="match status" value="1"/>
</dbReference>
<keyword evidence="6 7" id="KW-0472">Membrane</keyword>
<evidence type="ECO:0000256" key="5">
    <source>
        <dbReference type="ARBA" id="ARBA00022989"/>
    </source>
</evidence>
<feature type="transmembrane region" description="Helical" evidence="7">
    <location>
        <begin position="198"/>
        <end position="217"/>
    </location>
</feature>
<dbReference type="InterPro" id="IPR032816">
    <property type="entry name" value="VTT_dom"/>
</dbReference>
<dbReference type="AlphaFoldDB" id="A0A9D2KH41"/>
<feature type="transmembrane region" description="Helical" evidence="7">
    <location>
        <begin position="79"/>
        <end position="99"/>
    </location>
</feature>
<evidence type="ECO:0000256" key="2">
    <source>
        <dbReference type="ARBA" id="ARBA00010792"/>
    </source>
</evidence>
<dbReference type="Proteomes" id="UP000824220">
    <property type="component" value="Unassembled WGS sequence"/>
</dbReference>
<proteinExistence type="inferred from homology"/>
<evidence type="ECO:0000256" key="4">
    <source>
        <dbReference type="ARBA" id="ARBA00022692"/>
    </source>
</evidence>
<evidence type="ECO:0000256" key="7">
    <source>
        <dbReference type="RuleBase" id="RU367016"/>
    </source>
</evidence>
<keyword evidence="5 7" id="KW-1133">Transmembrane helix</keyword>
<feature type="transmembrane region" description="Helical" evidence="7">
    <location>
        <begin position="37"/>
        <end position="59"/>
    </location>
</feature>
<comment type="similarity">
    <text evidence="2 7">Belongs to the DedA family.</text>
</comment>
<protein>
    <submittedName>
        <fullName evidence="9">DedA family protein</fullName>
    </submittedName>
</protein>
<comment type="caution">
    <text evidence="9">The sequence shown here is derived from an EMBL/GenBank/DDBJ whole genome shotgun (WGS) entry which is preliminary data.</text>
</comment>
<evidence type="ECO:0000259" key="8">
    <source>
        <dbReference type="Pfam" id="PF09335"/>
    </source>
</evidence>
<keyword evidence="4 7" id="KW-0812">Transmembrane</keyword>
<evidence type="ECO:0000313" key="9">
    <source>
        <dbReference type="EMBL" id="HJA03976.1"/>
    </source>
</evidence>
<dbReference type="GO" id="GO:0005886">
    <property type="term" value="C:plasma membrane"/>
    <property type="evidence" value="ECO:0007669"/>
    <property type="project" value="UniProtKB-SubCell"/>
</dbReference>
<name>A0A9D2KH41_9MICO</name>
<evidence type="ECO:0000313" key="10">
    <source>
        <dbReference type="Proteomes" id="UP000824220"/>
    </source>
</evidence>
<comment type="subcellular location">
    <subcellularLocation>
        <location evidence="1 7">Cell membrane</location>
        <topology evidence="1 7">Multi-pass membrane protein</topology>
    </subcellularLocation>
</comment>
<evidence type="ECO:0000256" key="3">
    <source>
        <dbReference type="ARBA" id="ARBA00022475"/>
    </source>
</evidence>
<gene>
    <name evidence="9" type="ORF">H9800_03865</name>
</gene>
<accession>A0A9D2KH41</accession>
<organism evidence="9 10">
    <name type="scientific">Candidatus Microbacterium stercoravium</name>
    <dbReference type="NCBI Taxonomy" id="2838697"/>
    <lineage>
        <taxon>Bacteria</taxon>
        <taxon>Bacillati</taxon>
        <taxon>Actinomycetota</taxon>
        <taxon>Actinomycetes</taxon>
        <taxon>Micrococcales</taxon>
        <taxon>Microbacteriaceae</taxon>
        <taxon>Microbacterium</taxon>
    </lineage>
</organism>
<feature type="transmembrane region" description="Helical" evidence="7">
    <location>
        <begin position="163"/>
        <end position="186"/>
    </location>
</feature>
<reference evidence="9" key="1">
    <citation type="journal article" date="2021" name="PeerJ">
        <title>Extensive microbial diversity within the chicken gut microbiome revealed by metagenomics and culture.</title>
        <authorList>
            <person name="Gilroy R."/>
            <person name="Ravi A."/>
            <person name="Getino M."/>
            <person name="Pursley I."/>
            <person name="Horton D.L."/>
            <person name="Alikhan N.F."/>
            <person name="Baker D."/>
            <person name="Gharbi K."/>
            <person name="Hall N."/>
            <person name="Watson M."/>
            <person name="Adriaenssens E.M."/>
            <person name="Foster-Nyarko E."/>
            <person name="Jarju S."/>
            <person name="Secka A."/>
            <person name="Antonio M."/>
            <person name="Oren A."/>
            <person name="Chaudhuri R.R."/>
            <person name="La Ragione R."/>
            <person name="Hildebrand F."/>
            <person name="Pallen M.J."/>
        </authorList>
    </citation>
    <scope>NUCLEOTIDE SEQUENCE</scope>
    <source>
        <strain evidence="9">ChiHjej8B7-3636</strain>
    </source>
</reference>
<dbReference type="PANTHER" id="PTHR30353:SF15">
    <property type="entry name" value="INNER MEMBRANE PROTEIN YABI"/>
    <property type="match status" value="1"/>
</dbReference>